<keyword evidence="1" id="KW-0472">Membrane</keyword>
<evidence type="ECO:0000313" key="3">
    <source>
        <dbReference type="EMBL" id="NVK81190.1"/>
    </source>
</evidence>
<organism evidence="3 4">
    <name type="scientific">Streptomyces morookaense</name>
    <name type="common">Streptoverticillium morookaense</name>
    <dbReference type="NCBI Taxonomy" id="1970"/>
    <lineage>
        <taxon>Bacteria</taxon>
        <taxon>Bacillati</taxon>
        <taxon>Actinomycetota</taxon>
        <taxon>Actinomycetes</taxon>
        <taxon>Kitasatosporales</taxon>
        <taxon>Streptomycetaceae</taxon>
        <taxon>Streptomyces</taxon>
    </lineage>
</organism>
<keyword evidence="1" id="KW-1133">Transmembrane helix</keyword>
<dbReference type="Pfam" id="PF19803">
    <property type="entry name" value="DUF6286"/>
    <property type="match status" value="1"/>
</dbReference>
<dbReference type="InterPro" id="IPR046253">
    <property type="entry name" value="DUF6286"/>
</dbReference>
<evidence type="ECO:0000313" key="4">
    <source>
        <dbReference type="Proteomes" id="UP000587462"/>
    </source>
</evidence>
<evidence type="ECO:0000259" key="2">
    <source>
        <dbReference type="Pfam" id="PF19803"/>
    </source>
</evidence>
<proteinExistence type="predicted"/>
<name>A0A7Y7B961_STRMO</name>
<dbReference type="RefSeq" id="WP_176607015.1">
    <property type="nucleotide sequence ID" value="NZ_BNBU01000005.1"/>
</dbReference>
<feature type="transmembrane region" description="Helical" evidence="1">
    <location>
        <begin position="31"/>
        <end position="49"/>
    </location>
</feature>
<gene>
    <name evidence="3" type="ORF">HG542_26550</name>
</gene>
<feature type="domain" description="DUF6286" evidence="2">
    <location>
        <begin position="90"/>
        <end position="193"/>
    </location>
</feature>
<reference evidence="3 4" key="1">
    <citation type="submission" date="2020-04" db="EMBL/GenBank/DDBJ databases">
        <title>Draft Genome Sequence of Streptomyces morookaense DSM 40503, an 8-azaguanine-producing strain.</title>
        <authorList>
            <person name="Qi J."/>
            <person name="Gao J.-M."/>
        </authorList>
    </citation>
    <scope>NUCLEOTIDE SEQUENCE [LARGE SCALE GENOMIC DNA]</scope>
    <source>
        <strain evidence="3 4">DSM 40503</strain>
    </source>
</reference>
<protein>
    <recommendedName>
        <fullName evidence="2">DUF6286 domain-containing protein</fullName>
    </recommendedName>
</protein>
<sequence length="198" mass="21594">MTPPATSPGYRWGCPQRYPHRARRFWSARRVPAALVAAVVLGASGILLYDVVAVRASRPAMSWRRRLAHELATRPLDGAWATGCAAAAVLAGCWLIALAVTPGLRGLLPLRRDTPDVRAALDRAAAELVLRDRVMAVSGVQWARVDVGRRRVRARARAHFRDLDDVRADVDGVLADTVRELGLARQPALSARVGRARC</sequence>
<keyword evidence="1" id="KW-0812">Transmembrane</keyword>
<keyword evidence="4" id="KW-1185">Reference proteome</keyword>
<dbReference type="EMBL" id="JABBXF010000073">
    <property type="protein sequence ID" value="NVK81190.1"/>
    <property type="molecule type" value="Genomic_DNA"/>
</dbReference>
<comment type="caution">
    <text evidence="3">The sequence shown here is derived from an EMBL/GenBank/DDBJ whole genome shotgun (WGS) entry which is preliminary data.</text>
</comment>
<dbReference type="AlphaFoldDB" id="A0A7Y7B961"/>
<dbReference type="Proteomes" id="UP000587462">
    <property type="component" value="Unassembled WGS sequence"/>
</dbReference>
<accession>A0A7Y7B961</accession>
<feature type="transmembrane region" description="Helical" evidence="1">
    <location>
        <begin position="79"/>
        <end position="101"/>
    </location>
</feature>
<evidence type="ECO:0000256" key="1">
    <source>
        <dbReference type="SAM" id="Phobius"/>
    </source>
</evidence>